<dbReference type="InterPro" id="IPR036236">
    <property type="entry name" value="Znf_C2H2_sf"/>
</dbReference>
<accession>A0RUM7</accession>
<dbReference type="Proteomes" id="UP000000758">
    <property type="component" value="Chromosome"/>
</dbReference>
<dbReference type="EnsemblBacteria" id="ABK77044">
    <property type="protein sequence ID" value="ABK77044"/>
    <property type="gene ID" value="CENSYa_0409"/>
</dbReference>
<evidence type="ECO:0000313" key="2">
    <source>
        <dbReference type="EMBL" id="ABK77044.1"/>
    </source>
</evidence>
<dbReference type="STRING" id="414004.CENSYa_0409"/>
<dbReference type="PROSITE" id="PS00028">
    <property type="entry name" value="ZINC_FINGER_C2H2_1"/>
    <property type="match status" value="2"/>
</dbReference>
<dbReference type="Gene3D" id="3.30.160.60">
    <property type="entry name" value="Classic Zinc Finger"/>
    <property type="match status" value="1"/>
</dbReference>
<dbReference type="AlphaFoldDB" id="A0RUM7"/>
<dbReference type="Pfam" id="PF00096">
    <property type="entry name" value="zf-C2H2"/>
    <property type="match status" value="1"/>
</dbReference>
<name>A0RUM7_CENSY</name>
<dbReference type="HOGENOM" id="CLU_198693_0_0_2"/>
<dbReference type="EMBL" id="DP000238">
    <property type="protein sequence ID" value="ABK77044.1"/>
    <property type="molecule type" value="Genomic_DNA"/>
</dbReference>
<gene>
    <name evidence="2" type="ordered locus">CENSYa_0409</name>
</gene>
<dbReference type="PROSITE" id="PS50157">
    <property type="entry name" value="ZINC_FINGER_C2H2_2"/>
    <property type="match status" value="2"/>
</dbReference>
<dbReference type="SUPFAM" id="SSF57667">
    <property type="entry name" value="beta-beta-alpha zinc fingers"/>
    <property type="match status" value="1"/>
</dbReference>
<feature type="domain" description="C2H2-type" evidence="1">
    <location>
        <begin position="7"/>
        <end position="35"/>
    </location>
</feature>
<feature type="domain" description="C2H2-type" evidence="1">
    <location>
        <begin position="35"/>
        <end position="58"/>
    </location>
</feature>
<evidence type="ECO:0000259" key="1">
    <source>
        <dbReference type="PROSITE" id="PS50157"/>
    </source>
</evidence>
<sequence length="66" mass="7876">MGLFKRARCPRCGASFRGEEQLMHHKDRVHGDLKYRCEKCGMSFHGMEEMRSHVKAKHGYWDIRRP</sequence>
<dbReference type="Pfam" id="PF13894">
    <property type="entry name" value="zf-C2H2_4"/>
    <property type="match status" value="1"/>
</dbReference>
<dbReference type="KEGG" id="csy:CENSYa_0409"/>
<protein>
    <submittedName>
        <fullName evidence="2">C2H2 Zn finger protein</fullName>
    </submittedName>
</protein>
<reference evidence="2 3" key="1">
    <citation type="journal article" date="2006" name="Proc. Natl. Acad. Sci. U.S.A.">
        <title>Genomic analysis of the uncultivated marine crenarchaeote Cenarchaeum symbiosum.</title>
        <authorList>
            <person name="Hallam S.J."/>
            <person name="Konstantinidis K.T."/>
            <person name="Putnam N."/>
            <person name="Schleper C."/>
            <person name="Watanabe Y."/>
            <person name="Sugahara J."/>
            <person name="Preston C."/>
            <person name="de la Torre J."/>
            <person name="Richardson P.M."/>
            <person name="DeLong E.F."/>
        </authorList>
    </citation>
    <scope>NUCLEOTIDE SEQUENCE [LARGE SCALE GENOMIC DNA]</scope>
    <source>
        <strain evidence="3">A</strain>
    </source>
</reference>
<keyword evidence="3" id="KW-1185">Reference proteome</keyword>
<organism evidence="2 3">
    <name type="scientific">Cenarchaeum symbiosum (strain A)</name>
    <dbReference type="NCBI Taxonomy" id="414004"/>
    <lineage>
        <taxon>Archaea</taxon>
        <taxon>Nitrososphaerota</taxon>
        <taxon>Candidatus Cenarchaeales</taxon>
        <taxon>Candidatus Cenarchaeaceae</taxon>
        <taxon>Candidatus Cenarchaeum</taxon>
    </lineage>
</organism>
<dbReference type="InterPro" id="IPR013087">
    <property type="entry name" value="Znf_C2H2_type"/>
</dbReference>
<dbReference type="SMART" id="SM00355">
    <property type="entry name" value="ZnF_C2H2"/>
    <property type="match status" value="2"/>
</dbReference>
<proteinExistence type="predicted"/>
<evidence type="ECO:0000313" key="3">
    <source>
        <dbReference type="Proteomes" id="UP000000758"/>
    </source>
</evidence>